<accession>A0A426ZD62</accession>
<reference evidence="3 4" key="1">
    <citation type="journal article" date="2014" name="Agronomy (Basel)">
        <title>A Draft Genome Sequence for Ensete ventricosum, the Drought-Tolerant Tree Against Hunger.</title>
        <authorList>
            <person name="Harrison J."/>
            <person name="Moore K.A."/>
            <person name="Paszkiewicz K."/>
            <person name="Jones T."/>
            <person name="Grant M."/>
            <person name="Ambacheew D."/>
            <person name="Muzemil S."/>
            <person name="Studholme D.J."/>
        </authorList>
    </citation>
    <scope>NUCLEOTIDE SEQUENCE [LARGE SCALE GENOMIC DNA]</scope>
</reference>
<name>A0A426ZD62_ENSVE</name>
<evidence type="ECO:0000313" key="4">
    <source>
        <dbReference type="Proteomes" id="UP000287651"/>
    </source>
</evidence>
<dbReference type="InterPro" id="IPR005162">
    <property type="entry name" value="Retrotrans_gag_dom"/>
</dbReference>
<organism evidence="3 4">
    <name type="scientific">Ensete ventricosum</name>
    <name type="common">Abyssinian banana</name>
    <name type="synonym">Musa ensete</name>
    <dbReference type="NCBI Taxonomy" id="4639"/>
    <lineage>
        <taxon>Eukaryota</taxon>
        <taxon>Viridiplantae</taxon>
        <taxon>Streptophyta</taxon>
        <taxon>Embryophyta</taxon>
        <taxon>Tracheophyta</taxon>
        <taxon>Spermatophyta</taxon>
        <taxon>Magnoliopsida</taxon>
        <taxon>Liliopsida</taxon>
        <taxon>Zingiberales</taxon>
        <taxon>Musaceae</taxon>
        <taxon>Ensete</taxon>
    </lineage>
</organism>
<evidence type="ECO:0000259" key="2">
    <source>
        <dbReference type="Pfam" id="PF03732"/>
    </source>
</evidence>
<dbReference type="AlphaFoldDB" id="A0A426ZD62"/>
<feature type="compositionally biased region" description="Basic and acidic residues" evidence="1">
    <location>
        <begin position="106"/>
        <end position="118"/>
    </location>
</feature>
<protein>
    <recommendedName>
        <fullName evidence="2">Retrotransposon gag domain-containing protein</fullName>
    </recommendedName>
</protein>
<proteinExistence type="predicted"/>
<feature type="domain" description="Retrotransposon gag" evidence="2">
    <location>
        <begin position="2"/>
        <end position="64"/>
    </location>
</feature>
<gene>
    <name evidence="3" type="ORF">B296_00016248</name>
</gene>
<feature type="region of interest" description="Disordered" evidence="1">
    <location>
        <begin position="103"/>
        <end position="156"/>
    </location>
</feature>
<sequence length="156" mass="17668">MWYDRLQPTSIISFDQLVRELEQNFLANARPKSTAASLLGIAQGREEPLAQFVNRFAIESQAIPDAHPSLVITKLFWSLVEKPPTTVPKMMQRANHFIAAKTLIAKKREEQKRPRVEQPRGPASGPSRRRMRGQTSAAHDPRRPLSTLRGSRFSSI</sequence>
<dbReference type="Proteomes" id="UP000287651">
    <property type="component" value="Unassembled WGS sequence"/>
</dbReference>
<comment type="caution">
    <text evidence="3">The sequence shown here is derived from an EMBL/GenBank/DDBJ whole genome shotgun (WGS) entry which is preliminary data.</text>
</comment>
<dbReference type="EMBL" id="AMZH03007205">
    <property type="protein sequence ID" value="RRT61893.1"/>
    <property type="molecule type" value="Genomic_DNA"/>
</dbReference>
<evidence type="ECO:0000256" key="1">
    <source>
        <dbReference type="SAM" id="MobiDB-lite"/>
    </source>
</evidence>
<evidence type="ECO:0000313" key="3">
    <source>
        <dbReference type="EMBL" id="RRT61893.1"/>
    </source>
</evidence>
<dbReference type="Pfam" id="PF03732">
    <property type="entry name" value="Retrotrans_gag"/>
    <property type="match status" value="1"/>
</dbReference>